<reference evidence="1" key="1">
    <citation type="submission" date="2022-11" db="EMBL/GenBank/DDBJ databases">
        <authorList>
            <person name="Petersen C."/>
        </authorList>
    </citation>
    <scope>NUCLEOTIDE SEQUENCE</scope>
    <source>
        <strain evidence="1">IBT 26290</strain>
    </source>
</reference>
<dbReference type="AlphaFoldDB" id="A0A9W9HXY3"/>
<sequence length="252" mass="29347">MANLLPRDSSTYKVRDLEIIVWTELRVPPSEELDTHQWTGHFQPLVQASGHHTSLWARIRERPNIVLLVTLWKSQADLRNFTVSPCAQIFWENLAGRGVSRLASHETIYRDNWFTSLQHSFIQLFWVYFPAPVDEAQLARISDPKKRGLRPPATGPGIPLSHRPARHIPAQEWATQTEFLHDQEVQLMLWPHFWGDEKKAEWRNGPTFLMIPGTACVMGTQTRMEAFRTLLEELGSIEWKEEFCEFEQLPRV</sequence>
<evidence type="ECO:0008006" key="3">
    <source>
        <dbReference type="Google" id="ProtNLM"/>
    </source>
</evidence>
<dbReference type="OrthoDB" id="3450712at2759"/>
<dbReference type="GeneID" id="81427797"/>
<gene>
    <name evidence="1" type="ORF">N7482_006496</name>
</gene>
<comment type="caution">
    <text evidence="1">The sequence shown here is derived from an EMBL/GenBank/DDBJ whole genome shotgun (WGS) entry which is preliminary data.</text>
</comment>
<evidence type="ECO:0000313" key="2">
    <source>
        <dbReference type="Proteomes" id="UP001149163"/>
    </source>
</evidence>
<dbReference type="SUPFAM" id="SSF54909">
    <property type="entry name" value="Dimeric alpha+beta barrel"/>
    <property type="match status" value="1"/>
</dbReference>
<evidence type="ECO:0000313" key="1">
    <source>
        <dbReference type="EMBL" id="KAJ5159492.1"/>
    </source>
</evidence>
<name>A0A9W9HXY3_9EURO</name>
<dbReference type="RefSeq" id="XP_056541050.1">
    <property type="nucleotide sequence ID" value="XM_056688621.1"/>
</dbReference>
<keyword evidence="2" id="KW-1185">Reference proteome</keyword>
<accession>A0A9W9HXY3</accession>
<dbReference type="InterPro" id="IPR011008">
    <property type="entry name" value="Dimeric_a/b-barrel"/>
</dbReference>
<proteinExistence type="predicted"/>
<reference evidence="1" key="2">
    <citation type="journal article" date="2023" name="IMA Fungus">
        <title>Comparative genomic study of the Penicillium genus elucidates a diverse pangenome and 15 lateral gene transfer events.</title>
        <authorList>
            <person name="Petersen C."/>
            <person name="Sorensen T."/>
            <person name="Nielsen M.R."/>
            <person name="Sondergaard T.E."/>
            <person name="Sorensen J.L."/>
            <person name="Fitzpatrick D.A."/>
            <person name="Frisvad J.C."/>
            <person name="Nielsen K.L."/>
        </authorList>
    </citation>
    <scope>NUCLEOTIDE SEQUENCE</scope>
    <source>
        <strain evidence="1">IBT 26290</strain>
    </source>
</reference>
<dbReference type="EMBL" id="JAPQKN010000004">
    <property type="protein sequence ID" value="KAJ5159492.1"/>
    <property type="molecule type" value="Genomic_DNA"/>
</dbReference>
<dbReference type="Proteomes" id="UP001149163">
    <property type="component" value="Unassembled WGS sequence"/>
</dbReference>
<organism evidence="1 2">
    <name type="scientific">Penicillium canariense</name>
    <dbReference type="NCBI Taxonomy" id="189055"/>
    <lineage>
        <taxon>Eukaryota</taxon>
        <taxon>Fungi</taxon>
        <taxon>Dikarya</taxon>
        <taxon>Ascomycota</taxon>
        <taxon>Pezizomycotina</taxon>
        <taxon>Eurotiomycetes</taxon>
        <taxon>Eurotiomycetidae</taxon>
        <taxon>Eurotiales</taxon>
        <taxon>Aspergillaceae</taxon>
        <taxon>Penicillium</taxon>
    </lineage>
</organism>
<protein>
    <recommendedName>
        <fullName evidence="3">ABM domain-containing protein</fullName>
    </recommendedName>
</protein>